<evidence type="ECO:0000259" key="20">
    <source>
        <dbReference type="Pfam" id="PF00662"/>
    </source>
</evidence>
<feature type="transmembrane region" description="Helical" evidence="17">
    <location>
        <begin position="84"/>
        <end position="105"/>
    </location>
</feature>
<dbReference type="Pfam" id="PF00662">
    <property type="entry name" value="Proton_antipo_N"/>
    <property type="match status" value="1"/>
</dbReference>
<keyword evidence="13 17" id="KW-0496">Mitochondrion</keyword>
<dbReference type="Pfam" id="PF00361">
    <property type="entry name" value="Proton_antipo_M"/>
    <property type="match status" value="1"/>
</dbReference>
<evidence type="ECO:0000256" key="16">
    <source>
        <dbReference type="ARBA" id="ARBA00049551"/>
    </source>
</evidence>
<feature type="transmembrane region" description="Helical" evidence="17">
    <location>
        <begin position="406"/>
        <end position="432"/>
    </location>
</feature>
<dbReference type="EMBL" id="KT290948">
    <property type="protein sequence ID" value="AMP88058.1"/>
    <property type="molecule type" value="Genomic_DNA"/>
</dbReference>
<keyword evidence="10 17" id="KW-1133">Transmembrane helix</keyword>
<dbReference type="EC" id="7.1.1.2" evidence="2 17"/>
<keyword evidence="5" id="KW-0679">Respiratory chain</keyword>
<keyword evidence="11 17" id="KW-0520">NAD</keyword>
<evidence type="ECO:0000256" key="10">
    <source>
        <dbReference type="ARBA" id="ARBA00022989"/>
    </source>
</evidence>
<feature type="transmembrane region" description="Helical" evidence="17">
    <location>
        <begin position="211"/>
        <end position="233"/>
    </location>
</feature>
<feature type="transmembrane region" description="Helical" evidence="17">
    <location>
        <begin position="172"/>
        <end position="191"/>
    </location>
</feature>
<name>A0A172ITJ5_CEREH</name>
<feature type="transmembrane region" description="Helical" evidence="17">
    <location>
        <begin position="301"/>
        <end position="319"/>
    </location>
</feature>
<comment type="similarity">
    <text evidence="17">Belongs to the complex I subunit 5 family.</text>
</comment>
<feature type="transmembrane region" description="Helical" evidence="17">
    <location>
        <begin position="275"/>
        <end position="294"/>
    </location>
</feature>
<evidence type="ECO:0000256" key="7">
    <source>
        <dbReference type="ARBA" id="ARBA00022792"/>
    </source>
</evidence>
<evidence type="ECO:0000256" key="17">
    <source>
        <dbReference type="RuleBase" id="RU003404"/>
    </source>
</evidence>
<evidence type="ECO:0000256" key="15">
    <source>
        <dbReference type="ARBA" id="ARBA00024313"/>
    </source>
</evidence>
<dbReference type="PANTHER" id="PTHR42829">
    <property type="entry name" value="NADH-UBIQUINONE OXIDOREDUCTASE CHAIN 5"/>
    <property type="match status" value="1"/>
</dbReference>
<evidence type="ECO:0000256" key="9">
    <source>
        <dbReference type="ARBA" id="ARBA00022982"/>
    </source>
</evidence>
<feature type="transmembrane region" description="Helical" evidence="17">
    <location>
        <begin position="325"/>
        <end position="350"/>
    </location>
</feature>
<dbReference type="GO" id="GO:0005743">
    <property type="term" value="C:mitochondrial inner membrane"/>
    <property type="evidence" value="ECO:0007669"/>
    <property type="project" value="UniProtKB-SubCell"/>
</dbReference>
<reference evidence="22" key="1">
    <citation type="journal article" date="2016" name="Acta Biol. Hung.">
        <title>Complete mitochondrial genome sequence of a Hungarian red deer (Cervus elaphus hippelaphus) from high-throughput sequencing data and its phylogenetic position within the family Cervidae.</title>
        <authorList>
            <person name="Frank K."/>
            <person name="Barta E."/>
            <person name="Bana N.A."/>
            <person name="Nagy J."/>
            <person name="Horn P."/>
            <person name="Orosz L."/>
            <person name="Steger V."/>
        </authorList>
    </citation>
    <scope>NUCLEOTIDE SEQUENCE</scope>
    <source>
        <tissue evidence="22">Blood</tissue>
    </source>
</reference>
<dbReference type="Pfam" id="PF06455">
    <property type="entry name" value="NADH5_C"/>
    <property type="match status" value="1"/>
</dbReference>
<evidence type="ECO:0000256" key="8">
    <source>
        <dbReference type="ARBA" id="ARBA00022967"/>
    </source>
</evidence>
<gene>
    <name evidence="22" type="primary">ND5</name>
</gene>
<evidence type="ECO:0000313" key="22">
    <source>
        <dbReference type="EMBL" id="AMP88058.1"/>
    </source>
</evidence>
<keyword evidence="14 17" id="KW-0472">Membrane</keyword>
<dbReference type="InterPro" id="IPR001750">
    <property type="entry name" value="ND/Mrp_TM"/>
</dbReference>
<evidence type="ECO:0000256" key="3">
    <source>
        <dbReference type="ARBA" id="ARBA00021096"/>
    </source>
</evidence>
<dbReference type="PRINTS" id="PR01434">
    <property type="entry name" value="NADHDHGNASE5"/>
</dbReference>
<feature type="transmembrane region" description="Helical" evidence="17">
    <location>
        <begin position="582"/>
        <end position="604"/>
    </location>
</feature>
<evidence type="ECO:0000256" key="14">
    <source>
        <dbReference type="ARBA" id="ARBA00023136"/>
    </source>
</evidence>
<comment type="catalytic activity">
    <reaction evidence="16 17">
        <text>a ubiquinone + NADH + 5 H(+)(in) = a ubiquinol + NAD(+) + 4 H(+)(out)</text>
        <dbReference type="Rhea" id="RHEA:29091"/>
        <dbReference type="Rhea" id="RHEA-COMP:9565"/>
        <dbReference type="Rhea" id="RHEA-COMP:9566"/>
        <dbReference type="ChEBI" id="CHEBI:15378"/>
        <dbReference type="ChEBI" id="CHEBI:16389"/>
        <dbReference type="ChEBI" id="CHEBI:17976"/>
        <dbReference type="ChEBI" id="CHEBI:57540"/>
        <dbReference type="ChEBI" id="CHEBI:57945"/>
        <dbReference type="EC" id="7.1.1.2"/>
    </reaction>
</comment>
<keyword evidence="8" id="KW-1278">Translocase</keyword>
<feature type="signal peptide" evidence="18">
    <location>
        <begin position="1"/>
        <end position="24"/>
    </location>
</feature>
<keyword evidence="18" id="KW-0732">Signal</keyword>
<feature type="transmembrane region" description="Helical" evidence="17">
    <location>
        <begin position="245"/>
        <end position="263"/>
    </location>
</feature>
<evidence type="ECO:0000256" key="2">
    <source>
        <dbReference type="ARBA" id="ARBA00012944"/>
    </source>
</evidence>
<dbReference type="GO" id="GO:0042773">
    <property type="term" value="P:ATP synthesis coupled electron transport"/>
    <property type="evidence" value="ECO:0007669"/>
    <property type="project" value="InterPro"/>
</dbReference>
<dbReference type="GO" id="GO:0008137">
    <property type="term" value="F:NADH dehydrogenase (ubiquinone) activity"/>
    <property type="evidence" value="ECO:0007669"/>
    <property type="project" value="UniProtKB-EC"/>
</dbReference>
<proteinExistence type="inferred from homology"/>
<feature type="domain" description="NADH:quinone oxidoreductase/Mrp antiporter transmembrane" evidence="19">
    <location>
        <begin position="134"/>
        <end position="418"/>
    </location>
</feature>
<evidence type="ECO:0000256" key="1">
    <source>
        <dbReference type="ARBA" id="ARBA00004448"/>
    </source>
</evidence>
<dbReference type="InterPro" id="IPR003945">
    <property type="entry name" value="NU5C-like"/>
</dbReference>
<keyword evidence="6 17" id="KW-0812">Transmembrane</keyword>
<keyword evidence="4 17" id="KW-0813">Transport</keyword>
<dbReference type="InterPro" id="IPR001516">
    <property type="entry name" value="Proton_antipo_N"/>
</dbReference>
<feature type="domain" description="NADH-Ubiquinone oxidoreductase (complex I) chain 5 N-terminal" evidence="20">
    <location>
        <begin position="68"/>
        <end position="118"/>
    </location>
</feature>
<feature type="transmembrane region" description="Helical" evidence="17">
    <location>
        <begin position="453"/>
        <end position="472"/>
    </location>
</feature>
<dbReference type="GO" id="GO:0015990">
    <property type="term" value="P:electron transport coupled proton transport"/>
    <property type="evidence" value="ECO:0007669"/>
    <property type="project" value="TreeGrafter"/>
</dbReference>
<evidence type="ECO:0000259" key="21">
    <source>
        <dbReference type="Pfam" id="PF06455"/>
    </source>
</evidence>
<dbReference type="InterPro" id="IPR018393">
    <property type="entry name" value="NADHpl_OxRdtase_5_subgr"/>
</dbReference>
<protein>
    <recommendedName>
        <fullName evidence="3 17">NADH-ubiquinone oxidoreductase chain 5</fullName>
        <ecNumber evidence="2 17">7.1.1.2</ecNumber>
    </recommendedName>
</protein>
<dbReference type="PANTHER" id="PTHR42829:SF2">
    <property type="entry name" value="NADH-UBIQUINONE OXIDOREDUCTASE CHAIN 5"/>
    <property type="match status" value="1"/>
</dbReference>
<feature type="transmembrane region" description="Helical" evidence="17">
    <location>
        <begin position="34"/>
        <end position="55"/>
    </location>
</feature>
<evidence type="ECO:0000256" key="18">
    <source>
        <dbReference type="SAM" id="SignalP"/>
    </source>
</evidence>
<comment type="function">
    <text evidence="15 17">Core subunit of the mitochondrial membrane respiratory chain NADH dehydrogenase (Complex I) which catalyzes electron transfer from NADH through the respiratory chain, using ubiquinone as an electron acceptor. Essential for the catalytic activity and assembly of complex I.</text>
</comment>
<evidence type="ECO:0000256" key="11">
    <source>
        <dbReference type="ARBA" id="ARBA00023027"/>
    </source>
</evidence>
<evidence type="ECO:0000256" key="6">
    <source>
        <dbReference type="ARBA" id="ARBA00022692"/>
    </source>
</evidence>
<evidence type="ECO:0000256" key="5">
    <source>
        <dbReference type="ARBA" id="ARBA00022660"/>
    </source>
</evidence>
<dbReference type="GO" id="GO:0003954">
    <property type="term" value="F:NADH dehydrogenase activity"/>
    <property type="evidence" value="ECO:0007669"/>
    <property type="project" value="TreeGrafter"/>
</dbReference>
<feature type="domain" description="NADH dehydrogenase subunit 5 C-terminal" evidence="21">
    <location>
        <begin position="422"/>
        <end position="602"/>
    </location>
</feature>
<evidence type="ECO:0000256" key="12">
    <source>
        <dbReference type="ARBA" id="ARBA00023075"/>
    </source>
</evidence>
<dbReference type="InterPro" id="IPR010934">
    <property type="entry name" value="NADH_DH_su5_C"/>
</dbReference>
<feature type="transmembrane region" description="Helical" evidence="17">
    <location>
        <begin position="117"/>
        <end position="134"/>
    </location>
</feature>
<keyword evidence="12 17" id="KW-0830">Ubiquinone</keyword>
<feature type="transmembrane region" description="Helical" evidence="17">
    <location>
        <begin position="140"/>
        <end position="160"/>
    </location>
</feature>
<feature type="chain" id="PRO_5007999384" description="NADH-ubiquinone oxidoreductase chain 5" evidence="18">
    <location>
        <begin position="25"/>
        <end position="606"/>
    </location>
</feature>
<sequence>MNLFSSFTLLTLLLLTIPIIITSSDNYKASNYPLYVKTTISYAFITSMIPTMMFIHTGQEMIISNWHWLTIQTIKLSLSFKMDYFSMMFVPVALFVTWSIMEFSMWYMHSDPNINQFFKYLLLFLITMLILVTANNLFQLFIGWEGVGIMSFLLIGWWYGRADANTAALQAILYNRIGDIGFILAMAWFLTNLNAWDFQQIFMLNPNDSNMPLMGLALAATGKSAQFGLHPWLPSAMEGPTPVSALLHSSTMVVAGIFLLIRFHPLTENNKFAQSILLCLGAITTLFTAMCALTQNDIKKIIAFSTSSQLGLMMVTIGINQPYLAFLHICTHAFFKAMLFMCSGSIIHSLNDEQDIRKMGGLFKAMPFTTTALIIGSLALTGMPFLTGFYSKDLIIEAANTSYTNAWALLMTLIATSFTAIYSTRIIFFALLGQPRFPTLITVNENNPFLMNSIKRLMIGSLFAGFIISNNIPPTTIPQLTMPYYLKMMALTVTILGFILALEISNMTQNLKFNYSTNMFKFSNMLGYFPTIMHRLTPYMNLTMSQKSASSLLDLIWLENILPKTTSLIQTKMSIMVTNQKGLIKLYFLSFLVTITVSMILFNFHE</sequence>
<evidence type="ECO:0000256" key="4">
    <source>
        <dbReference type="ARBA" id="ARBA00022448"/>
    </source>
</evidence>
<accession>A0A172ITJ5</accession>
<evidence type="ECO:0000259" key="19">
    <source>
        <dbReference type="Pfam" id="PF00361"/>
    </source>
</evidence>
<dbReference type="NCBIfam" id="TIGR01974">
    <property type="entry name" value="NDH_I_L"/>
    <property type="match status" value="1"/>
</dbReference>
<evidence type="ECO:0000256" key="13">
    <source>
        <dbReference type="ARBA" id="ARBA00023128"/>
    </source>
</evidence>
<comment type="subcellular location">
    <subcellularLocation>
        <location evidence="1">Mitochondrion inner membrane</location>
        <topology evidence="1">Multi-pass membrane protein</topology>
    </subcellularLocation>
</comment>
<feature type="transmembrane region" description="Helical" evidence="17">
    <location>
        <begin position="484"/>
        <end position="502"/>
    </location>
</feature>
<organism evidence="22">
    <name type="scientific">Cervus elaphus hippelaphus</name>
    <name type="common">European red deer</name>
    <dbReference type="NCBI Taxonomy" id="46360"/>
    <lineage>
        <taxon>Eukaryota</taxon>
        <taxon>Metazoa</taxon>
        <taxon>Chordata</taxon>
        <taxon>Craniata</taxon>
        <taxon>Vertebrata</taxon>
        <taxon>Euteleostomi</taxon>
        <taxon>Mammalia</taxon>
        <taxon>Eutheria</taxon>
        <taxon>Laurasiatheria</taxon>
        <taxon>Artiodactyla</taxon>
        <taxon>Ruminantia</taxon>
        <taxon>Pecora</taxon>
        <taxon>Cervidae</taxon>
        <taxon>Cervinae</taxon>
        <taxon>Cervus</taxon>
    </lineage>
</organism>
<feature type="transmembrane region" description="Helical" evidence="17">
    <location>
        <begin position="362"/>
        <end position="386"/>
    </location>
</feature>
<keyword evidence="9" id="KW-0249">Electron transport</keyword>
<keyword evidence="7" id="KW-0999">Mitochondrion inner membrane</keyword>
<dbReference type="AlphaFoldDB" id="A0A172ITJ5"/>
<geneLocation type="mitochondrion" evidence="22"/>